<keyword evidence="2" id="KW-1185">Reference proteome</keyword>
<sequence>MLTIIISDDLSGAAGMASLIAPHIPVVPYNRLHDHGKPDSEIVSIDLETRNLEDPRPRLDMVKHTFPGARILARIDSLFRGSTLDFVAFIAEYGNILLTDTIPEYGMYTFNGSSINRNGSINIIKMLPDNLSPYVKIADSQSYGDIEKLAKKCVDENLMPVDPGVLIKYYLEMK</sequence>
<dbReference type="SUPFAM" id="SSF142764">
    <property type="entry name" value="YgbK-like"/>
    <property type="match status" value="1"/>
</dbReference>
<evidence type="ECO:0000313" key="1">
    <source>
        <dbReference type="EMBL" id="ARD84718.1"/>
    </source>
</evidence>
<dbReference type="Gene3D" id="3.40.50.10840">
    <property type="entry name" value="Putative sugar-binding, N-terminal domain"/>
    <property type="match status" value="1"/>
</dbReference>
<dbReference type="EMBL" id="CP015363">
    <property type="protein sequence ID" value="ARD84718.1"/>
    <property type="molecule type" value="Genomic_DNA"/>
</dbReference>
<dbReference type="GeneID" id="31676320"/>
<dbReference type="OrthoDB" id="29123at2157"/>
<dbReference type="RefSeq" id="WP_009887926.1">
    <property type="nucleotide sequence ID" value="NZ_CP015363.1"/>
</dbReference>
<name>A0A1V0N3J7_9ARCH</name>
<dbReference type="GeneID" id="24787228"/>
<dbReference type="KEGG" id="fai:FAD_0818"/>
<dbReference type="STRING" id="74969.FAD_0818"/>
<evidence type="ECO:0000313" key="2">
    <source>
        <dbReference type="Proteomes" id="UP000192050"/>
    </source>
</evidence>
<protein>
    <submittedName>
        <fullName evidence="1">Membrane protein</fullName>
    </submittedName>
</protein>
<accession>A0A1V0N3J7</accession>
<proteinExistence type="predicted"/>
<organism evidence="1 2">
    <name type="scientific">Ferroplasma acidiphilum</name>
    <dbReference type="NCBI Taxonomy" id="74969"/>
    <lineage>
        <taxon>Archaea</taxon>
        <taxon>Methanobacteriati</taxon>
        <taxon>Thermoplasmatota</taxon>
        <taxon>Thermoplasmata</taxon>
        <taxon>Thermoplasmatales</taxon>
        <taxon>Ferroplasmaceae</taxon>
        <taxon>Ferroplasma</taxon>
    </lineage>
</organism>
<gene>
    <name evidence="1" type="ORF">FAD_0818</name>
</gene>
<reference evidence="1 2" key="1">
    <citation type="submission" date="2011-10" db="EMBL/GenBank/DDBJ databases">
        <title>Metabolic and evolutionary patterns in the extreme acidophile Ferroplasma acidiphilum.</title>
        <authorList>
            <person name="Golyshina O.V."/>
            <person name="Kozyavkin S.A."/>
            <person name="Tatusov R.L."/>
            <person name="Slesarev A.I."/>
            <person name="Golyshin P.N."/>
        </authorList>
    </citation>
    <scope>NUCLEOTIDE SEQUENCE [LARGE SCALE GENOMIC DNA]</scope>
    <source>
        <strain evidence="2">Y</strain>
    </source>
</reference>
<dbReference type="InterPro" id="IPR037051">
    <property type="entry name" value="4-carb_acid_sugar_kinase_N_sf"/>
</dbReference>
<dbReference type="Proteomes" id="UP000192050">
    <property type="component" value="Chromosome"/>
</dbReference>
<dbReference type="AlphaFoldDB" id="A0A1V0N3J7"/>